<evidence type="ECO:0000256" key="1">
    <source>
        <dbReference type="ARBA" id="ARBA00022491"/>
    </source>
</evidence>
<name>A0ABP7C816_9MICC</name>
<dbReference type="RefSeq" id="WP_345150041.1">
    <property type="nucleotide sequence ID" value="NZ_BAABEO010000011.1"/>
</dbReference>
<dbReference type="Pfam" id="PF13977">
    <property type="entry name" value="TetR_C_6"/>
    <property type="match status" value="1"/>
</dbReference>
<dbReference type="InterPro" id="IPR001647">
    <property type="entry name" value="HTH_TetR"/>
</dbReference>
<feature type="DNA-binding region" description="H-T-H motif" evidence="5">
    <location>
        <begin position="31"/>
        <end position="50"/>
    </location>
</feature>
<dbReference type="Pfam" id="PF00440">
    <property type="entry name" value="TetR_N"/>
    <property type="match status" value="1"/>
</dbReference>
<feature type="domain" description="HTH tetR-type" evidence="6">
    <location>
        <begin position="8"/>
        <end position="68"/>
    </location>
</feature>
<proteinExistence type="predicted"/>
<protein>
    <submittedName>
        <fullName evidence="7">TetR family transcriptional regulator C-terminal domain-containing protein</fullName>
    </submittedName>
</protein>
<organism evidence="7 8">
    <name type="scientific">Arthrobacter ginkgonis</name>
    <dbReference type="NCBI Taxonomy" id="1630594"/>
    <lineage>
        <taxon>Bacteria</taxon>
        <taxon>Bacillati</taxon>
        <taxon>Actinomycetota</taxon>
        <taxon>Actinomycetes</taxon>
        <taxon>Micrococcales</taxon>
        <taxon>Micrococcaceae</taxon>
        <taxon>Arthrobacter</taxon>
    </lineage>
</organism>
<dbReference type="InterPro" id="IPR039538">
    <property type="entry name" value="BetI_C"/>
</dbReference>
<gene>
    <name evidence="7" type="ORF">GCM10023081_17050</name>
</gene>
<keyword evidence="4" id="KW-0804">Transcription</keyword>
<reference evidence="8" key="1">
    <citation type="journal article" date="2019" name="Int. J. Syst. Evol. Microbiol.">
        <title>The Global Catalogue of Microorganisms (GCM) 10K type strain sequencing project: providing services to taxonomists for standard genome sequencing and annotation.</title>
        <authorList>
            <consortium name="The Broad Institute Genomics Platform"/>
            <consortium name="The Broad Institute Genome Sequencing Center for Infectious Disease"/>
            <person name="Wu L."/>
            <person name="Ma J."/>
        </authorList>
    </citation>
    <scope>NUCLEOTIDE SEQUENCE [LARGE SCALE GENOMIC DNA]</scope>
    <source>
        <strain evidence="8">JCM 30742</strain>
    </source>
</reference>
<accession>A0ABP7C816</accession>
<dbReference type="Proteomes" id="UP001500752">
    <property type="component" value="Unassembled WGS sequence"/>
</dbReference>
<evidence type="ECO:0000256" key="3">
    <source>
        <dbReference type="ARBA" id="ARBA00023125"/>
    </source>
</evidence>
<evidence type="ECO:0000313" key="8">
    <source>
        <dbReference type="Proteomes" id="UP001500752"/>
    </source>
</evidence>
<dbReference type="InterPro" id="IPR009057">
    <property type="entry name" value="Homeodomain-like_sf"/>
</dbReference>
<dbReference type="PROSITE" id="PS50977">
    <property type="entry name" value="HTH_TETR_2"/>
    <property type="match status" value="1"/>
</dbReference>
<dbReference type="EMBL" id="BAABEO010000011">
    <property type="protein sequence ID" value="GAA3679475.1"/>
    <property type="molecule type" value="Genomic_DNA"/>
</dbReference>
<dbReference type="SUPFAM" id="SSF48498">
    <property type="entry name" value="Tetracyclin repressor-like, C-terminal domain"/>
    <property type="match status" value="1"/>
</dbReference>
<keyword evidence="1" id="KW-0678">Repressor</keyword>
<dbReference type="Gene3D" id="1.10.357.10">
    <property type="entry name" value="Tetracycline Repressor, domain 2"/>
    <property type="match status" value="1"/>
</dbReference>
<evidence type="ECO:0000256" key="2">
    <source>
        <dbReference type="ARBA" id="ARBA00023015"/>
    </source>
</evidence>
<evidence type="ECO:0000259" key="6">
    <source>
        <dbReference type="PROSITE" id="PS50977"/>
    </source>
</evidence>
<dbReference type="PANTHER" id="PTHR30055">
    <property type="entry name" value="HTH-TYPE TRANSCRIPTIONAL REGULATOR RUTR"/>
    <property type="match status" value="1"/>
</dbReference>
<evidence type="ECO:0000256" key="4">
    <source>
        <dbReference type="ARBA" id="ARBA00023163"/>
    </source>
</evidence>
<dbReference type="SUPFAM" id="SSF46689">
    <property type="entry name" value="Homeodomain-like"/>
    <property type="match status" value="1"/>
</dbReference>
<comment type="caution">
    <text evidence="7">The sequence shown here is derived from an EMBL/GenBank/DDBJ whole genome shotgun (WGS) entry which is preliminary data.</text>
</comment>
<keyword evidence="2" id="KW-0805">Transcription regulation</keyword>
<evidence type="ECO:0000256" key="5">
    <source>
        <dbReference type="PROSITE-ProRule" id="PRU00335"/>
    </source>
</evidence>
<dbReference type="InterPro" id="IPR036271">
    <property type="entry name" value="Tet_transcr_reg_TetR-rel_C_sf"/>
</dbReference>
<keyword evidence="3 5" id="KW-0238">DNA-binding</keyword>
<dbReference type="PANTHER" id="PTHR30055:SF234">
    <property type="entry name" value="HTH-TYPE TRANSCRIPTIONAL REGULATOR BETI"/>
    <property type="match status" value="1"/>
</dbReference>
<sequence>MPKIVDHEHRRGEIVETTWRIIARRGLDAATLRDVAAEAGFANGAIKPYFPTKASLIRATFAHVFERTSRRIDAVTEEATGFEALHAFCLEVLPLDEERLDEARVVISFWQSALNNPDQAELNDAVMLEWRRKIRAWLREARAAGAAPARLPVDAVAETLLTFLLGAQIAAVFDADFNTPDHLETQLEVHLGLLRAD</sequence>
<dbReference type="InterPro" id="IPR050109">
    <property type="entry name" value="HTH-type_TetR-like_transc_reg"/>
</dbReference>
<evidence type="ECO:0000313" key="7">
    <source>
        <dbReference type="EMBL" id="GAA3679475.1"/>
    </source>
</evidence>
<keyword evidence="8" id="KW-1185">Reference proteome</keyword>